<accession>A0ABS0I813</accession>
<keyword evidence="6" id="KW-0802">TPR repeat</keyword>
<dbReference type="SUPFAM" id="SSF48452">
    <property type="entry name" value="TPR-like"/>
    <property type="match status" value="2"/>
</dbReference>
<evidence type="ECO:0000259" key="10">
    <source>
        <dbReference type="Pfam" id="PF13271"/>
    </source>
</evidence>
<dbReference type="InterPro" id="IPR019734">
    <property type="entry name" value="TPR_rpt"/>
</dbReference>
<keyword evidence="5" id="KW-0677">Repeat</keyword>
<dbReference type="InterPro" id="IPR011990">
    <property type="entry name" value="TPR-like_helical_dom_sf"/>
</dbReference>
<keyword evidence="4" id="KW-0493">Microtubule</keyword>
<gene>
    <name evidence="12" type="ORF">I2H31_18480</name>
</gene>
<proteinExistence type="inferred from homology"/>
<dbReference type="Proteomes" id="UP000618931">
    <property type="component" value="Unassembled WGS sequence"/>
</dbReference>
<dbReference type="PRINTS" id="PR00381">
    <property type="entry name" value="KINESINLIGHT"/>
</dbReference>
<dbReference type="SUPFAM" id="SSF52540">
    <property type="entry name" value="P-loop containing nucleoside triphosphate hydrolases"/>
    <property type="match status" value="1"/>
</dbReference>
<keyword evidence="7" id="KW-0175">Coiled coil</keyword>
<dbReference type="Gene3D" id="3.40.50.300">
    <property type="entry name" value="P-loop containing nucleotide triphosphate hydrolases"/>
    <property type="match status" value="1"/>
</dbReference>
<dbReference type="PANTHER" id="PTHR45783">
    <property type="entry name" value="KINESIN LIGHT CHAIN"/>
    <property type="match status" value="1"/>
</dbReference>
<name>A0ABS0I813_9BACT</name>
<dbReference type="Pfam" id="PF13271">
    <property type="entry name" value="DUF4062"/>
    <property type="match status" value="1"/>
</dbReference>
<feature type="domain" description="DUF7779" evidence="11">
    <location>
        <begin position="455"/>
        <end position="536"/>
    </location>
</feature>
<evidence type="ECO:0000256" key="2">
    <source>
        <dbReference type="ARBA" id="ARBA00009622"/>
    </source>
</evidence>
<keyword evidence="9" id="KW-0206">Cytoskeleton</keyword>
<dbReference type="Gene3D" id="1.25.40.10">
    <property type="entry name" value="Tetratricopeptide repeat domain"/>
    <property type="match status" value="2"/>
</dbReference>
<dbReference type="InterPro" id="IPR027417">
    <property type="entry name" value="P-loop_NTPase"/>
</dbReference>
<keyword evidence="3" id="KW-0963">Cytoplasm</keyword>
<comment type="caution">
    <text evidence="12">The sequence shown here is derived from an EMBL/GenBank/DDBJ whole genome shotgun (WGS) entry which is preliminary data.</text>
</comment>
<evidence type="ECO:0000256" key="4">
    <source>
        <dbReference type="ARBA" id="ARBA00022701"/>
    </source>
</evidence>
<dbReference type="Pfam" id="PF25000">
    <property type="entry name" value="DUF7779"/>
    <property type="match status" value="1"/>
</dbReference>
<dbReference type="InterPro" id="IPR002151">
    <property type="entry name" value="Kinesin_light"/>
</dbReference>
<evidence type="ECO:0000259" key="11">
    <source>
        <dbReference type="Pfam" id="PF25000"/>
    </source>
</evidence>
<evidence type="ECO:0000256" key="1">
    <source>
        <dbReference type="ARBA" id="ARBA00004245"/>
    </source>
</evidence>
<comment type="subcellular location">
    <subcellularLocation>
        <location evidence="1">Cytoplasm</location>
        <location evidence="1">Cytoskeleton</location>
    </subcellularLocation>
</comment>
<evidence type="ECO:0000256" key="3">
    <source>
        <dbReference type="ARBA" id="ARBA00022490"/>
    </source>
</evidence>
<evidence type="ECO:0000256" key="9">
    <source>
        <dbReference type="ARBA" id="ARBA00023212"/>
    </source>
</evidence>
<dbReference type="EMBL" id="JADQDM010000012">
    <property type="protein sequence ID" value="MBF9223096.1"/>
    <property type="molecule type" value="Genomic_DNA"/>
</dbReference>
<evidence type="ECO:0000256" key="5">
    <source>
        <dbReference type="ARBA" id="ARBA00022737"/>
    </source>
</evidence>
<evidence type="ECO:0000256" key="6">
    <source>
        <dbReference type="ARBA" id="ARBA00022803"/>
    </source>
</evidence>
<dbReference type="RefSeq" id="WP_196294543.1">
    <property type="nucleotide sequence ID" value="NZ_JADQDM010000012.1"/>
</dbReference>
<dbReference type="PANTHER" id="PTHR45783:SF3">
    <property type="entry name" value="KINESIN LIGHT CHAIN"/>
    <property type="match status" value="1"/>
</dbReference>
<dbReference type="Pfam" id="PF13424">
    <property type="entry name" value="TPR_12"/>
    <property type="match status" value="2"/>
</dbReference>
<evidence type="ECO:0000313" key="13">
    <source>
        <dbReference type="Proteomes" id="UP000618931"/>
    </source>
</evidence>
<keyword evidence="8" id="KW-0505">Motor protein</keyword>
<dbReference type="SMART" id="SM00028">
    <property type="entry name" value="TPR"/>
    <property type="match status" value="5"/>
</dbReference>
<comment type="similarity">
    <text evidence="2">Belongs to the kinesin light chain family.</text>
</comment>
<sequence>MSTATHYHVFLSAVSKELGSYRAKVAAVLRRKGLTVCEQQDFRQGGGTLIQSLADYIAQCDAVILLVGERCGGQPTDAHAASLGEVAEAPYADYRAHSSETALSYTQWEYLLARHHNRRTLVYETTDDFTPDEPNPEGPADRRRQQAYRAWLRHLGKHTEPLTTQAKLVEDVLVQDFPDVPFTRPTNLPLSLDDFFQGREEVLEALRGQLRAAPTAGTGGVQSSVIVGKALHGLGGVGKTRLAVEYGWRYRTSYAALLLVAADSPADLDRNLAALCGAPVLNLPEQDVPEEARQRAAVLHWLRTTPGWLLVLDNLDTPEARQAAEALLRTQLPGAQGHVLMTSRLSNWRPALRPLELDVLTEAAAAHLLLTFTEGRRRPTPDEQTVAIEIARVLGQLPLALEVAAAYIATRRKSLRYYLERWQANRAALLAWFDEAVIDYPRSMAVTWQTSFDQLRQESPDAQLLLNRLAWLAPDPIPETLLAVPVPNAPPYAEDPVELLAHLTRYSLARQDLHSDTFTVHRLVQAVTRQRLGKAEADARLVEALGWVNDAFEGNAQDVRSWPTLEPLLPHALAVTATEYTEPLGNPEPTSRLLNQVGQLLDTKAQLREAEPLVRRVLAITEAHFSSNHPKVATSLNNLAALLINTNRLSEAEPFMRRAVAIGEENSGLYDPNTAIYLGNLAQLLEATDHLKEAEEMMRRALALDETHLGPNHPNVAIRLNNLATFLRVANCMAEAESLMQRALTINEASFGPVHPKVATSLSNLAALYQVTNRLPEAETFMRRALSIDESCFGPGHPNVAIRLNNLAIFLRFADCMAEAEPLMQRAFLIFHNLGWEHPYIHEATSNYTRLLMAKGHTQEQALASIQALLREAADQQPPQ</sequence>
<reference evidence="12 13" key="1">
    <citation type="submission" date="2020-11" db="EMBL/GenBank/DDBJ databases">
        <authorList>
            <person name="Kim M.K."/>
        </authorList>
    </citation>
    <scope>NUCLEOTIDE SEQUENCE [LARGE SCALE GENOMIC DNA]</scope>
    <source>
        <strain evidence="12 13">BT662</strain>
    </source>
</reference>
<dbReference type="Pfam" id="PF13374">
    <property type="entry name" value="TPR_10"/>
    <property type="match status" value="1"/>
</dbReference>
<keyword evidence="13" id="KW-1185">Reference proteome</keyword>
<evidence type="ECO:0000256" key="7">
    <source>
        <dbReference type="ARBA" id="ARBA00023054"/>
    </source>
</evidence>
<evidence type="ECO:0000256" key="8">
    <source>
        <dbReference type="ARBA" id="ARBA00023175"/>
    </source>
</evidence>
<dbReference type="InterPro" id="IPR025139">
    <property type="entry name" value="DUF4062"/>
</dbReference>
<organism evidence="12 13">
    <name type="scientific">Hymenobacter ruricola</name>
    <dbReference type="NCBI Taxonomy" id="2791023"/>
    <lineage>
        <taxon>Bacteria</taxon>
        <taxon>Pseudomonadati</taxon>
        <taxon>Bacteroidota</taxon>
        <taxon>Cytophagia</taxon>
        <taxon>Cytophagales</taxon>
        <taxon>Hymenobacteraceae</taxon>
        <taxon>Hymenobacter</taxon>
    </lineage>
</organism>
<protein>
    <submittedName>
        <fullName evidence="12">Tetratricopeptide repeat protein</fullName>
    </submittedName>
</protein>
<evidence type="ECO:0000313" key="12">
    <source>
        <dbReference type="EMBL" id="MBF9223096.1"/>
    </source>
</evidence>
<dbReference type="InterPro" id="IPR056681">
    <property type="entry name" value="DUF7779"/>
</dbReference>
<feature type="domain" description="DUF4062" evidence="10">
    <location>
        <begin position="9"/>
        <end position="111"/>
    </location>
</feature>